<dbReference type="AlphaFoldDB" id="A0AA39YYH1"/>
<evidence type="ECO:0000313" key="3">
    <source>
        <dbReference type="Proteomes" id="UP001174997"/>
    </source>
</evidence>
<sequence>MGINDIPTEILDLIFSCLRHEKPIEVNPHHDPLTSPQSLRNARLVCRQWNTLATKHLFRAIALMHDLDDPDFAKWKQAVRSPIVQNAAREAEIFSTRPLRGWEMELERDYQVWESWESGNWPEFVTAIQDLAELPNLRAVKILFTTGCQGSVDHYYPPSVLEPVATREYTMEYVFLALQQRKARANVTPVTSLTIENLQNFPFDYILRTECFRSLVEDITELRLLVVTETDPYMPSLDQLLEERHIFEPWLQKHLLPCFASQLTTLHLAFREPWGVAPGYFDGRGLRFPNLKSLMLTQYVIGHHNQFDWVLSQTTLEALCLEQCQIVSYLEYREGDLQPWGPLPTHDWKPVIEGRIHSFDGTWEVVLDAIRTRLSNLVEFRMGHPNTLPGHGLRNFDEIGCYLSNLRYATFRARGIPPWMPPTADGVMEFPKWSSREVNRAKETEKGDTRALKELVNAVEERARRRS</sequence>
<gene>
    <name evidence="2" type="ORF">QBC41DRAFT_41003</name>
</gene>
<evidence type="ECO:0000313" key="2">
    <source>
        <dbReference type="EMBL" id="KAK0660461.1"/>
    </source>
</evidence>
<dbReference type="PANTHER" id="PTHR42057">
    <property type="entry name" value="F-BOX DOMAIN PROTEIN (AFU_ORTHOLOGUE AFUA_4G00200)"/>
    <property type="match status" value="1"/>
</dbReference>
<dbReference type="SUPFAM" id="SSF81383">
    <property type="entry name" value="F-box domain"/>
    <property type="match status" value="1"/>
</dbReference>
<dbReference type="Pfam" id="PF12937">
    <property type="entry name" value="F-box-like"/>
    <property type="match status" value="1"/>
</dbReference>
<accession>A0AA39YYH1</accession>
<comment type="caution">
    <text evidence="2">The sequence shown here is derived from an EMBL/GenBank/DDBJ whole genome shotgun (WGS) entry which is preliminary data.</text>
</comment>
<protein>
    <recommendedName>
        <fullName evidence="1">F-box domain-containing protein</fullName>
    </recommendedName>
</protein>
<dbReference type="InterPro" id="IPR001810">
    <property type="entry name" value="F-box_dom"/>
</dbReference>
<keyword evidence="3" id="KW-1185">Reference proteome</keyword>
<dbReference type="Gene3D" id="1.20.1280.50">
    <property type="match status" value="1"/>
</dbReference>
<dbReference type="EMBL" id="JAULSY010000165">
    <property type="protein sequence ID" value="KAK0660461.1"/>
    <property type="molecule type" value="Genomic_DNA"/>
</dbReference>
<organism evidence="2 3">
    <name type="scientific">Cercophora samala</name>
    <dbReference type="NCBI Taxonomy" id="330535"/>
    <lineage>
        <taxon>Eukaryota</taxon>
        <taxon>Fungi</taxon>
        <taxon>Dikarya</taxon>
        <taxon>Ascomycota</taxon>
        <taxon>Pezizomycotina</taxon>
        <taxon>Sordariomycetes</taxon>
        <taxon>Sordariomycetidae</taxon>
        <taxon>Sordariales</taxon>
        <taxon>Lasiosphaeriaceae</taxon>
        <taxon>Cercophora</taxon>
    </lineage>
</organism>
<reference evidence="2" key="1">
    <citation type="submission" date="2023-06" db="EMBL/GenBank/DDBJ databases">
        <title>Genome-scale phylogeny and comparative genomics of the fungal order Sordariales.</title>
        <authorList>
            <consortium name="Lawrence Berkeley National Laboratory"/>
            <person name="Hensen N."/>
            <person name="Bonometti L."/>
            <person name="Westerberg I."/>
            <person name="Brannstrom I.O."/>
            <person name="Guillou S."/>
            <person name="Cros-Aarteil S."/>
            <person name="Calhoun S."/>
            <person name="Haridas S."/>
            <person name="Kuo A."/>
            <person name="Mondo S."/>
            <person name="Pangilinan J."/>
            <person name="Riley R."/>
            <person name="Labutti K."/>
            <person name="Andreopoulos B."/>
            <person name="Lipzen A."/>
            <person name="Chen C."/>
            <person name="Yanf M."/>
            <person name="Daum C."/>
            <person name="Ng V."/>
            <person name="Clum A."/>
            <person name="Steindorff A."/>
            <person name="Ohm R."/>
            <person name="Martin F."/>
            <person name="Silar P."/>
            <person name="Natvig D."/>
            <person name="Lalanne C."/>
            <person name="Gautier V."/>
            <person name="Ament-Velasquez S.L."/>
            <person name="Kruys A."/>
            <person name="Hutchinson M.I."/>
            <person name="Powell A.J."/>
            <person name="Barry K."/>
            <person name="Miller A.N."/>
            <person name="Grigoriev I.V."/>
            <person name="Debuchy R."/>
            <person name="Gladieux P."/>
            <person name="Thoren M.H."/>
            <person name="Johannesson H."/>
        </authorList>
    </citation>
    <scope>NUCLEOTIDE SEQUENCE</scope>
    <source>
        <strain evidence="2">CBS 307.81</strain>
    </source>
</reference>
<dbReference type="PANTHER" id="PTHR42057:SF2">
    <property type="entry name" value="F-BOX DOMAIN PROTEIN (AFU_ORTHOLOGUE AFUA_4G00200)-RELATED"/>
    <property type="match status" value="1"/>
</dbReference>
<evidence type="ECO:0000259" key="1">
    <source>
        <dbReference type="Pfam" id="PF12937"/>
    </source>
</evidence>
<name>A0AA39YYH1_9PEZI</name>
<dbReference type="Proteomes" id="UP001174997">
    <property type="component" value="Unassembled WGS sequence"/>
</dbReference>
<feature type="domain" description="F-box" evidence="1">
    <location>
        <begin position="3"/>
        <end position="61"/>
    </location>
</feature>
<dbReference type="InterPro" id="IPR036047">
    <property type="entry name" value="F-box-like_dom_sf"/>
</dbReference>
<proteinExistence type="predicted"/>